<gene>
    <name evidence="2" type="ORF">HF394_09660</name>
</gene>
<dbReference type="Gene3D" id="3.40.630.30">
    <property type="match status" value="1"/>
</dbReference>
<feature type="domain" description="N-acetyltransferase" evidence="1">
    <location>
        <begin position="18"/>
        <end position="160"/>
    </location>
</feature>
<evidence type="ECO:0000259" key="1">
    <source>
        <dbReference type="PROSITE" id="PS51186"/>
    </source>
</evidence>
<reference evidence="3" key="1">
    <citation type="submission" date="2020-06" db="EMBL/GenBank/DDBJ databases">
        <title>Isolation of Planomicrobium glaciei.</title>
        <authorList>
            <person name="Malisova L."/>
            <person name="Safrankova R."/>
            <person name="Jakubu V."/>
            <person name="Spanelova P."/>
        </authorList>
    </citation>
    <scope>NUCLEOTIDE SEQUENCE [LARGE SCALE GENOMIC DNA]</scope>
    <source>
        <strain evidence="3">NRL-ATB46093</strain>
    </source>
</reference>
<keyword evidence="2" id="KW-0808">Transferase</keyword>
<dbReference type="EMBL" id="CP051177">
    <property type="protein sequence ID" value="QKX50831.1"/>
    <property type="molecule type" value="Genomic_DNA"/>
</dbReference>
<name>A0A7H8QBE1_9BACL</name>
<dbReference type="InterPro" id="IPR000182">
    <property type="entry name" value="GNAT_dom"/>
</dbReference>
<dbReference type="Pfam" id="PF13673">
    <property type="entry name" value="Acetyltransf_10"/>
    <property type="match status" value="1"/>
</dbReference>
<evidence type="ECO:0000313" key="3">
    <source>
        <dbReference type="Proteomes" id="UP000509222"/>
    </source>
</evidence>
<dbReference type="SUPFAM" id="SSF55729">
    <property type="entry name" value="Acyl-CoA N-acyltransferases (Nat)"/>
    <property type="match status" value="1"/>
</dbReference>
<accession>A0A7H8QBE1</accession>
<dbReference type="Proteomes" id="UP000509222">
    <property type="component" value="Chromosome"/>
</dbReference>
<organism evidence="2 3">
    <name type="scientific">Planococcus glaciei</name>
    <dbReference type="NCBI Taxonomy" id="459472"/>
    <lineage>
        <taxon>Bacteria</taxon>
        <taxon>Bacillati</taxon>
        <taxon>Bacillota</taxon>
        <taxon>Bacilli</taxon>
        <taxon>Bacillales</taxon>
        <taxon>Caryophanaceae</taxon>
        <taxon>Planococcus</taxon>
    </lineage>
</organism>
<dbReference type="AlphaFoldDB" id="A0A7H8QBE1"/>
<dbReference type="OrthoDB" id="9796171at2"/>
<dbReference type="PROSITE" id="PS51186">
    <property type="entry name" value="GNAT"/>
    <property type="match status" value="1"/>
</dbReference>
<dbReference type="InterPro" id="IPR016181">
    <property type="entry name" value="Acyl_CoA_acyltransferase"/>
</dbReference>
<dbReference type="GO" id="GO:0016747">
    <property type="term" value="F:acyltransferase activity, transferring groups other than amino-acyl groups"/>
    <property type="evidence" value="ECO:0007669"/>
    <property type="project" value="InterPro"/>
</dbReference>
<keyword evidence="3" id="KW-1185">Reference proteome</keyword>
<protein>
    <submittedName>
        <fullName evidence="2">GNAT family N-acetyltransferase</fullName>
    </submittedName>
</protein>
<sequence>MWNNERKRRRSALNWETYHFDELTASKLYDFLKLRVDVFVVEQNCPYPELDGLDQESIHLAYTENGQTLAYARLVPAGIKYELPSIGRVIVHPSARSRGLAKELITKAMDYIVAEWQANEIQLQGQVYLQNFYESFGFLPISDAYDEDGIPHVDMKFTKNKM</sequence>
<proteinExistence type="predicted"/>
<dbReference type="CDD" id="cd04301">
    <property type="entry name" value="NAT_SF"/>
    <property type="match status" value="1"/>
</dbReference>
<evidence type="ECO:0000313" key="2">
    <source>
        <dbReference type="EMBL" id="QKX50831.1"/>
    </source>
</evidence>